<keyword evidence="3" id="KW-1185">Reference proteome</keyword>
<feature type="region of interest" description="Disordered" evidence="1">
    <location>
        <begin position="575"/>
        <end position="638"/>
    </location>
</feature>
<feature type="compositionally biased region" description="Polar residues" evidence="1">
    <location>
        <begin position="204"/>
        <end position="214"/>
    </location>
</feature>
<feature type="region of interest" description="Disordered" evidence="1">
    <location>
        <begin position="204"/>
        <end position="243"/>
    </location>
</feature>
<name>A0ABD1XDQ2_9LAMI</name>
<evidence type="ECO:0000313" key="3">
    <source>
        <dbReference type="Proteomes" id="UP001604277"/>
    </source>
</evidence>
<feature type="region of interest" description="Disordered" evidence="1">
    <location>
        <begin position="665"/>
        <end position="711"/>
    </location>
</feature>
<evidence type="ECO:0000313" key="2">
    <source>
        <dbReference type="EMBL" id="KAL2559896.1"/>
    </source>
</evidence>
<feature type="compositionally biased region" description="Basic and acidic residues" evidence="1">
    <location>
        <begin position="226"/>
        <end position="243"/>
    </location>
</feature>
<accession>A0ABD1XDQ2</accession>
<feature type="compositionally biased region" description="Basic and acidic residues" evidence="1">
    <location>
        <begin position="801"/>
        <end position="815"/>
    </location>
</feature>
<feature type="compositionally biased region" description="Polar residues" evidence="1">
    <location>
        <begin position="605"/>
        <end position="624"/>
    </location>
</feature>
<dbReference type="EMBL" id="JBFOLJ010000001">
    <property type="protein sequence ID" value="KAL2559896.1"/>
    <property type="molecule type" value="Genomic_DNA"/>
</dbReference>
<evidence type="ECO:0000256" key="1">
    <source>
        <dbReference type="SAM" id="MobiDB-lite"/>
    </source>
</evidence>
<sequence length="944" mass="104705">MAKRRREQSSDGTTPTAAEPAYNTVFIDTSLDTHLAMLVSYCDTVSDFKEKIMLEHMQCFPKFGKIKIQSLKVKRRGNFYHLPDFMLVRNETGNLLSIKYPHGDGQSILPDDSPKILPPIRESKSQKVPTADLSLPSRHGREVSEDAEMDVSNRADYHCGDLYSDANRTSALKMLPSDGNGEANVVSEMTSGLKVDEKTVDVQCNNSVEQSLRTGSPPKKKHKRRHDEDGSHGPAFEHDRTGVRASMKDTISRSEISGSGNSFVVIPESGDAQHRKHNLLEATAALSGVQIEQFQNEVGDVFDKSSQLKSSAVKMYKVGNNESTENHLESGNRKEDSMLESVIPVPENSMVEKQEMLGSNVATAHVEGNASRPSLSREKRKKKRRENPTDNYTHQHHHSLHESAPEVNHKETDQTDMEENQREFSLNHDPEAMQSKKLGPKDQGEAGGNIRVSVQPDKLSDACGEREHDSGRKRRSKKSSANSHHETDVKHSNDATSLTGSDVPNLELSNTKNENILTPSETGQTYEIEERNLLVNHELIKVLCKEDVSIKEPNLSAKLLDANGAIETTNSCGIKRKKKKRAQKSAAKIQDAPDMEHGAEKTESMENYSGTLQCKNTEQESGLSINHDPEAMLPSNSDSVVCDKSDITLKETIFTEKLLDTKTVVEPGSSEGSRKKRSVKKSAPPNLEASGMEHFSKEGVHGASSDEKRQSISFNKVKDVIKRKSLKGYAGYSLEEVDNANGNKGNLLPLAQTGGTRQSTEVTDDKLTEVEGKNLSPADSCLGHLPLNEQEKQVKSSQLDRVYKNQENRGPVEKKDKKKIKKKQLTASKDHENSPTKYQVGDKDLTASNDELRTTCNPSEAAKVRLNRASPSNQWAVSEMEVEKEKLKGMPETDLLTDNLVNNFEIEDEGINFKSYFVPSQQQDKVASSGGIENINQIKSEDED</sequence>
<feature type="compositionally biased region" description="Basic and acidic residues" evidence="1">
    <location>
        <begin position="694"/>
        <end position="711"/>
    </location>
</feature>
<feature type="compositionally biased region" description="Basic and acidic residues" evidence="1">
    <location>
        <begin position="828"/>
        <end position="850"/>
    </location>
</feature>
<dbReference type="AlphaFoldDB" id="A0ABD1XDQ2"/>
<feature type="compositionally biased region" description="Basic and acidic residues" evidence="1">
    <location>
        <begin position="400"/>
        <end position="431"/>
    </location>
</feature>
<feature type="compositionally biased region" description="Basic and acidic residues" evidence="1">
    <location>
        <begin position="594"/>
        <end position="604"/>
    </location>
</feature>
<comment type="caution">
    <text evidence="2">The sequence shown here is derived from an EMBL/GenBank/DDBJ whole genome shotgun (WGS) entry which is preliminary data.</text>
</comment>
<gene>
    <name evidence="2" type="ORF">Fot_04635</name>
</gene>
<protein>
    <submittedName>
        <fullName evidence="2">Uncharacterized protein</fullName>
    </submittedName>
</protein>
<feature type="region of interest" description="Disordered" evidence="1">
    <location>
        <begin position="923"/>
        <end position="944"/>
    </location>
</feature>
<feature type="region of interest" description="Disordered" evidence="1">
    <location>
        <begin position="736"/>
        <end position="850"/>
    </location>
</feature>
<dbReference type="Proteomes" id="UP001604277">
    <property type="component" value="Unassembled WGS sequence"/>
</dbReference>
<reference evidence="3" key="1">
    <citation type="submission" date="2024-07" db="EMBL/GenBank/DDBJ databases">
        <title>Two chromosome-level genome assemblies of Korean endemic species Abeliophyllum distichum and Forsythia ovata (Oleaceae).</title>
        <authorList>
            <person name="Jang H."/>
        </authorList>
    </citation>
    <scope>NUCLEOTIDE SEQUENCE [LARGE SCALE GENOMIC DNA]</scope>
</reference>
<feature type="compositionally biased region" description="Basic and acidic residues" evidence="1">
    <location>
        <begin position="763"/>
        <end position="772"/>
    </location>
</feature>
<feature type="compositionally biased region" description="Polar residues" evidence="1">
    <location>
        <begin position="494"/>
        <end position="523"/>
    </location>
</feature>
<feature type="region of interest" description="Disordered" evidence="1">
    <location>
        <begin position="363"/>
        <end position="523"/>
    </location>
</feature>
<organism evidence="2 3">
    <name type="scientific">Forsythia ovata</name>
    <dbReference type="NCBI Taxonomy" id="205694"/>
    <lineage>
        <taxon>Eukaryota</taxon>
        <taxon>Viridiplantae</taxon>
        <taxon>Streptophyta</taxon>
        <taxon>Embryophyta</taxon>
        <taxon>Tracheophyta</taxon>
        <taxon>Spermatophyta</taxon>
        <taxon>Magnoliopsida</taxon>
        <taxon>eudicotyledons</taxon>
        <taxon>Gunneridae</taxon>
        <taxon>Pentapetalae</taxon>
        <taxon>asterids</taxon>
        <taxon>lamiids</taxon>
        <taxon>Lamiales</taxon>
        <taxon>Oleaceae</taxon>
        <taxon>Forsythieae</taxon>
        <taxon>Forsythia</taxon>
    </lineage>
</organism>
<feature type="compositionally biased region" description="Basic and acidic residues" evidence="1">
    <location>
        <begin position="458"/>
        <end position="470"/>
    </location>
</feature>
<feature type="compositionally biased region" description="Basic and acidic residues" evidence="1">
    <location>
        <begin position="483"/>
        <end position="493"/>
    </location>
</feature>
<proteinExistence type="predicted"/>
<feature type="region of interest" description="Disordered" evidence="1">
    <location>
        <begin position="120"/>
        <end position="148"/>
    </location>
</feature>